<proteinExistence type="predicted"/>
<keyword evidence="1" id="KW-1133">Transmembrane helix</keyword>
<keyword evidence="1" id="KW-0812">Transmembrane</keyword>
<name>A0A4V2SWJ1_9FIRM</name>
<sequence>MAADRVLAFILLVVLSSAIIYALYSSWFVTKTKS</sequence>
<evidence type="ECO:0000256" key="1">
    <source>
        <dbReference type="SAM" id="Phobius"/>
    </source>
</evidence>
<gene>
    <name evidence="2" type="ORF">EDD73_12226</name>
</gene>
<keyword evidence="1" id="KW-0472">Membrane</keyword>
<dbReference type="Proteomes" id="UP000294813">
    <property type="component" value="Unassembled WGS sequence"/>
</dbReference>
<dbReference type="AlphaFoldDB" id="A0A4V2SWJ1"/>
<dbReference type="EMBL" id="SLXT01000022">
    <property type="protein sequence ID" value="TCP62456.1"/>
    <property type="molecule type" value="Genomic_DNA"/>
</dbReference>
<accession>A0A4V2SWJ1</accession>
<feature type="transmembrane region" description="Helical" evidence="1">
    <location>
        <begin position="6"/>
        <end position="24"/>
    </location>
</feature>
<keyword evidence="3" id="KW-1185">Reference proteome</keyword>
<organism evidence="2 3">
    <name type="scientific">Heliophilum fasciatum</name>
    <dbReference type="NCBI Taxonomy" id="35700"/>
    <lineage>
        <taxon>Bacteria</taxon>
        <taxon>Bacillati</taxon>
        <taxon>Bacillota</taxon>
        <taxon>Clostridia</taxon>
        <taxon>Eubacteriales</taxon>
        <taxon>Heliobacteriaceae</taxon>
        <taxon>Heliophilum</taxon>
    </lineage>
</organism>
<evidence type="ECO:0000313" key="2">
    <source>
        <dbReference type="EMBL" id="TCP62456.1"/>
    </source>
</evidence>
<evidence type="ECO:0000313" key="3">
    <source>
        <dbReference type="Proteomes" id="UP000294813"/>
    </source>
</evidence>
<protein>
    <submittedName>
        <fullName evidence="2">Uncharacterized protein</fullName>
    </submittedName>
</protein>
<reference evidence="2 3" key="1">
    <citation type="submission" date="2019-03" db="EMBL/GenBank/DDBJ databases">
        <title>Genomic Encyclopedia of Type Strains, Phase IV (KMG-IV): sequencing the most valuable type-strain genomes for metagenomic binning, comparative biology and taxonomic classification.</title>
        <authorList>
            <person name="Goeker M."/>
        </authorList>
    </citation>
    <scope>NUCLEOTIDE SEQUENCE [LARGE SCALE GENOMIC DNA]</scope>
    <source>
        <strain evidence="2 3">DSM 11170</strain>
    </source>
</reference>
<comment type="caution">
    <text evidence="2">The sequence shown here is derived from an EMBL/GenBank/DDBJ whole genome shotgun (WGS) entry which is preliminary data.</text>
</comment>